<name>A0A1S2VQ98_9BACT</name>
<dbReference type="Gene3D" id="1.10.10.60">
    <property type="entry name" value="Homeodomain-like"/>
    <property type="match status" value="2"/>
</dbReference>
<keyword evidence="1" id="KW-0805">Transcription regulation</keyword>
<dbReference type="SMART" id="SM00342">
    <property type="entry name" value="HTH_ARAC"/>
    <property type="match status" value="1"/>
</dbReference>
<dbReference type="SUPFAM" id="SSF46689">
    <property type="entry name" value="Homeodomain-like"/>
    <property type="match status" value="2"/>
</dbReference>
<dbReference type="GO" id="GO:0043565">
    <property type="term" value="F:sequence-specific DNA binding"/>
    <property type="evidence" value="ECO:0007669"/>
    <property type="project" value="InterPro"/>
</dbReference>
<evidence type="ECO:0000256" key="2">
    <source>
        <dbReference type="ARBA" id="ARBA00023125"/>
    </source>
</evidence>
<keyword evidence="6" id="KW-1185">Reference proteome</keyword>
<dbReference type="InterPro" id="IPR009057">
    <property type="entry name" value="Homeodomain-like_sf"/>
</dbReference>
<accession>A0A1S2VQ98</accession>
<dbReference type="InterPro" id="IPR018060">
    <property type="entry name" value="HTH_AraC"/>
</dbReference>
<proteinExistence type="predicted"/>
<evidence type="ECO:0000259" key="4">
    <source>
        <dbReference type="PROSITE" id="PS01124"/>
    </source>
</evidence>
<evidence type="ECO:0000256" key="3">
    <source>
        <dbReference type="ARBA" id="ARBA00023163"/>
    </source>
</evidence>
<feature type="domain" description="HTH araC/xylS-type" evidence="4">
    <location>
        <begin position="207"/>
        <end position="305"/>
    </location>
</feature>
<dbReference type="InterPro" id="IPR020449">
    <property type="entry name" value="Tscrpt_reg_AraC-type_HTH"/>
</dbReference>
<reference evidence="5 6" key="1">
    <citation type="submission" date="2016-10" db="EMBL/GenBank/DDBJ databases">
        <title>Arsenicibacter rosenii gen. nov., sp. nov., an efficient arsenic-methylating bacterium isolated from an arsenic-contaminated paddy soil.</title>
        <authorList>
            <person name="Huang K."/>
        </authorList>
    </citation>
    <scope>NUCLEOTIDE SEQUENCE [LARGE SCALE GENOMIC DNA]</scope>
    <source>
        <strain evidence="5 6">SM-1</strain>
    </source>
</reference>
<protein>
    <submittedName>
        <fullName evidence="5">AraC family transcriptional regulator</fullName>
    </submittedName>
</protein>
<dbReference type="InterPro" id="IPR018062">
    <property type="entry name" value="HTH_AraC-typ_CS"/>
</dbReference>
<dbReference type="Pfam" id="PF06719">
    <property type="entry name" value="AraC_N"/>
    <property type="match status" value="1"/>
</dbReference>
<comment type="caution">
    <text evidence="5">The sequence shown here is derived from an EMBL/GenBank/DDBJ whole genome shotgun (WGS) entry which is preliminary data.</text>
</comment>
<dbReference type="PANTHER" id="PTHR43280">
    <property type="entry name" value="ARAC-FAMILY TRANSCRIPTIONAL REGULATOR"/>
    <property type="match status" value="1"/>
</dbReference>
<dbReference type="Proteomes" id="UP000181790">
    <property type="component" value="Unassembled WGS sequence"/>
</dbReference>
<dbReference type="Pfam" id="PF12833">
    <property type="entry name" value="HTH_18"/>
    <property type="match status" value="1"/>
</dbReference>
<dbReference type="InterPro" id="IPR009594">
    <property type="entry name" value="Tscrpt_reg_HTH_AraC_N"/>
</dbReference>
<keyword evidence="2" id="KW-0238">DNA-binding</keyword>
<dbReference type="PROSITE" id="PS01124">
    <property type="entry name" value="HTH_ARAC_FAMILY_2"/>
    <property type="match status" value="1"/>
</dbReference>
<keyword evidence="3" id="KW-0804">Transcription</keyword>
<dbReference type="AlphaFoldDB" id="A0A1S2VQ98"/>
<dbReference type="PANTHER" id="PTHR43280:SF2">
    <property type="entry name" value="HTH-TYPE TRANSCRIPTIONAL REGULATOR EXSA"/>
    <property type="match status" value="1"/>
</dbReference>
<gene>
    <name evidence="5" type="ORF">BLX24_07085</name>
</gene>
<evidence type="ECO:0000313" key="5">
    <source>
        <dbReference type="EMBL" id="OIN59978.1"/>
    </source>
</evidence>
<sequence>MNPMSATFDLTRHLQTRKLEQVVENRTAYTIDTAELNIYETHHFAEKVELTFNTPVLASMIRGKKVMHLPNTPSFEFLPGESVIMPANETMCIDFPEARMQNPTQCLALAMAPDKVKQLTDYLNDKAPLIDQKKGWQFDESNFYLTNDSTINQLIARLIQIFTENNTAKDVFANLVMQELVIRLMQTKARQMLLMNYHPYVNTNRLAHVGKYIQDRLHEQMTVKELADQACMSEPNFFRCFKQQFGLTPIEYINNQRIQQAMRLLKTTNQCLADVCFVCGFNNVTYFLKLFKKTTGITPAQFRKTYRQLQLG</sequence>
<dbReference type="PROSITE" id="PS00041">
    <property type="entry name" value="HTH_ARAC_FAMILY_1"/>
    <property type="match status" value="1"/>
</dbReference>
<dbReference type="OrthoDB" id="9779074at2"/>
<dbReference type="PRINTS" id="PR00032">
    <property type="entry name" value="HTHARAC"/>
</dbReference>
<evidence type="ECO:0000313" key="6">
    <source>
        <dbReference type="Proteomes" id="UP000181790"/>
    </source>
</evidence>
<dbReference type="EMBL" id="MORL01000003">
    <property type="protein sequence ID" value="OIN59978.1"/>
    <property type="molecule type" value="Genomic_DNA"/>
</dbReference>
<evidence type="ECO:0000256" key="1">
    <source>
        <dbReference type="ARBA" id="ARBA00023015"/>
    </source>
</evidence>
<organism evidence="5 6">
    <name type="scientific">Arsenicibacter rosenii</name>
    <dbReference type="NCBI Taxonomy" id="1750698"/>
    <lineage>
        <taxon>Bacteria</taxon>
        <taxon>Pseudomonadati</taxon>
        <taxon>Bacteroidota</taxon>
        <taxon>Cytophagia</taxon>
        <taxon>Cytophagales</taxon>
        <taxon>Spirosomataceae</taxon>
        <taxon>Arsenicibacter</taxon>
    </lineage>
</organism>
<dbReference type="GO" id="GO:0003700">
    <property type="term" value="F:DNA-binding transcription factor activity"/>
    <property type="evidence" value="ECO:0007669"/>
    <property type="project" value="InterPro"/>
</dbReference>